<dbReference type="EMBL" id="MU393490">
    <property type="protein sequence ID" value="KAI4864210.1"/>
    <property type="molecule type" value="Genomic_DNA"/>
</dbReference>
<evidence type="ECO:0000313" key="1">
    <source>
        <dbReference type="EMBL" id="KAI4864210.1"/>
    </source>
</evidence>
<organism evidence="1 2">
    <name type="scientific">Hypoxylon rubiginosum</name>
    <dbReference type="NCBI Taxonomy" id="110542"/>
    <lineage>
        <taxon>Eukaryota</taxon>
        <taxon>Fungi</taxon>
        <taxon>Dikarya</taxon>
        <taxon>Ascomycota</taxon>
        <taxon>Pezizomycotina</taxon>
        <taxon>Sordariomycetes</taxon>
        <taxon>Xylariomycetidae</taxon>
        <taxon>Xylariales</taxon>
        <taxon>Hypoxylaceae</taxon>
        <taxon>Hypoxylon</taxon>
    </lineage>
</organism>
<keyword evidence="2" id="KW-1185">Reference proteome</keyword>
<name>A0ACB9YZ79_9PEZI</name>
<gene>
    <name evidence="1" type="ORF">F4820DRAFT_424543</name>
</gene>
<protein>
    <submittedName>
        <fullName evidence="1">Thioesterase-like superfamily-domain-containing protein</fullName>
    </submittedName>
</protein>
<sequence>MAPSFAEATAVRAVDSHTYTVNLNSEWCVGSVPHGGVVTSVFLRVAATHFRKTLTTQNQPHTVSLHVEFLRRTQEGAATLVVRDVKLGRQTSTVHISLSQEGREEVVGYLTHSNIDTESGISLKTRWILQPAPPPLPADFTMLLAGGEDPNWIEQTDKPFPKFRKVSHRVRTFLPRAGQVMPGVVDQWLRLDSGEKFTNESIGFVSDNFPSVVDSLWIAEQKGKRPPFWYPTVALNLDIKKTLPLDGVEWLFLRVRPKTINNGRMDLEVVILDVAGEVVALSHHVVLVVGTERNMAARRNGQTKI</sequence>
<evidence type="ECO:0000313" key="2">
    <source>
        <dbReference type="Proteomes" id="UP001497700"/>
    </source>
</evidence>
<comment type="caution">
    <text evidence="1">The sequence shown here is derived from an EMBL/GenBank/DDBJ whole genome shotgun (WGS) entry which is preliminary data.</text>
</comment>
<dbReference type="Proteomes" id="UP001497700">
    <property type="component" value="Unassembled WGS sequence"/>
</dbReference>
<reference evidence="1 2" key="1">
    <citation type="journal article" date="2022" name="New Phytol.">
        <title>Ecological generalism drives hyperdiversity of secondary metabolite gene clusters in xylarialean endophytes.</title>
        <authorList>
            <person name="Franco M.E.E."/>
            <person name="Wisecaver J.H."/>
            <person name="Arnold A.E."/>
            <person name="Ju Y.M."/>
            <person name="Slot J.C."/>
            <person name="Ahrendt S."/>
            <person name="Moore L.P."/>
            <person name="Eastman K.E."/>
            <person name="Scott K."/>
            <person name="Konkel Z."/>
            <person name="Mondo S.J."/>
            <person name="Kuo A."/>
            <person name="Hayes R.D."/>
            <person name="Haridas S."/>
            <person name="Andreopoulos B."/>
            <person name="Riley R."/>
            <person name="LaButti K."/>
            <person name="Pangilinan J."/>
            <person name="Lipzen A."/>
            <person name="Amirebrahimi M."/>
            <person name="Yan J."/>
            <person name="Adam C."/>
            <person name="Keymanesh K."/>
            <person name="Ng V."/>
            <person name="Louie K."/>
            <person name="Northen T."/>
            <person name="Drula E."/>
            <person name="Henrissat B."/>
            <person name="Hsieh H.M."/>
            <person name="Youens-Clark K."/>
            <person name="Lutzoni F."/>
            <person name="Miadlikowska J."/>
            <person name="Eastwood D.C."/>
            <person name="Hamelin R.C."/>
            <person name="Grigoriev I.V."/>
            <person name="U'Ren J.M."/>
        </authorList>
    </citation>
    <scope>NUCLEOTIDE SEQUENCE [LARGE SCALE GENOMIC DNA]</scope>
    <source>
        <strain evidence="1 2">CBS 119005</strain>
    </source>
</reference>
<proteinExistence type="predicted"/>
<accession>A0ACB9YZ79</accession>